<dbReference type="Pfam" id="PF17771">
    <property type="entry name" value="ADAMTS_CR_2"/>
    <property type="match status" value="1"/>
</dbReference>
<keyword evidence="5" id="KW-0378">Hydrolase</keyword>
<dbReference type="WBParaSite" id="PSAMB.scaffold1154size35204.g11442.t1">
    <property type="protein sequence ID" value="PSAMB.scaffold1154size35204.g11442.t1"/>
    <property type="gene ID" value="PSAMB.scaffold1154size35204.g11442"/>
</dbReference>
<evidence type="ECO:0000256" key="10">
    <source>
        <dbReference type="PROSITE-ProRule" id="PRU00276"/>
    </source>
</evidence>
<protein>
    <submittedName>
        <fullName evidence="14">Peptidase M12B domain-containing protein</fullName>
    </submittedName>
</protein>
<feature type="binding site" evidence="10">
    <location>
        <position position="307"/>
    </location>
    <ligand>
        <name>Zn(2+)</name>
        <dbReference type="ChEBI" id="CHEBI:29105"/>
        <note>catalytic</note>
    </ligand>
</feature>
<evidence type="ECO:0000256" key="1">
    <source>
        <dbReference type="ARBA" id="ARBA00004613"/>
    </source>
</evidence>
<evidence type="ECO:0000256" key="2">
    <source>
        <dbReference type="ARBA" id="ARBA00022525"/>
    </source>
</evidence>
<feature type="signal peptide" evidence="11">
    <location>
        <begin position="1"/>
        <end position="20"/>
    </location>
</feature>
<keyword evidence="9" id="KW-0325">Glycoprotein</keyword>
<feature type="binding site" evidence="10">
    <location>
        <position position="311"/>
    </location>
    <ligand>
        <name>Zn(2+)</name>
        <dbReference type="ChEBI" id="CHEBI:29105"/>
        <note>catalytic</note>
    </ligand>
</feature>
<evidence type="ECO:0000256" key="4">
    <source>
        <dbReference type="ARBA" id="ARBA00022723"/>
    </source>
</evidence>
<evidence type="ECO:0000256" key="9">
    <source>
        <dbReference type="ARBA" id="ARBA00023180"/>
    </source>
</evidence>
<dbReference type="PANTHER" id="PTHR13723">
    <property type="entry name" value="ADAMTS A DISINTEGRIN AND METALLOPROTEASE WITH THROMBOSPONDIN MOTIFS PROTEASE"/>
    <property type="match status" value="1"/>
</dbReference>
<dbReference type="InterPro" id="IPR036383">
    <property type="entry name" value="TSP1_rpt_sf"/>
</dbReference>
<keyword evidence="7" id="KW-0482">Metalloprotease</keyword>
<dbReference type="SUPFAM" id="SSF55486">
    <property type="entry name" value="Metalloproteases ('zincins'), catalytic domain"/>
    <property type="match status" value="1"/>
</dbReference>
<organism evidence="13 14">
    <name type="scientific">Plectus sambesii</name>
    <dbReference type="NCBI Taxonomy" id="2011161"/>
    <lineage>
        <taxon>Eukaryota</taxon>
        <taxon>Metazoa</taxon>
        <taxon>Ecdysozoa</taxon>
        <taxon>Nematoda</taxon>
        <taxon>Chromadorea</taxon>
        <taxon>Plectida</taxon>
        <taxon>Plectina</taxon>
        <taxon>Plectoidea</taxon>
        <taxon>Plectidae</taxon>
        <taxon>Plectus</taxon>
    </lineage>
</organism>
<dbReference type="GO" id="GO:0030198">
    <property type="term" value="P:extracellular matrix organization"/>
    <property type="evidence" value="ECO:0007669"/>
    <property type="project" value="TreeGrafter"/>
</dbReference>
<keyword evidence="8" id="KW-1015">Disulfide bond</keyword>
<dbReference type="GO" id="GO:0046872">
    <property type="term" value="F:metal ion binding"/>
    <property type="evidence" value="ECO:0007669"/>
    <property type="project" value="UniProtKB-KW"/>
</dbReference>
<dbReference type="SUPFAM" id="SSF82895">
    <property type="entry name" value="TSP-1 type 1 repeat"/>
    <property type="match status" value="1"/>
</dbReference>
<accession>A0A914UPC8</accession>
<sequence>MAVLPVVALLFFGVGVVVWAQDIKATLTIVQETGSIQVTYNGQTVTFEKSAPRRLGNKTPAENPHMFKGKHGNDFIVIRFKSQEDGTLVFDKDGAANIDGKSFEVAAASDVVLKDGVITVDVIITPAKLHVAQADKIIMTEDSLRRKRSVHNRVSRAVHPQVYLELGVIVDKGLWDTYVTNYGSQAQAELDSYIGAVIDMLQSDYLQFTPPVHIEVQNYTVWKTQPTYTTEGKYNGEINTYLANTTVSPYTPQAMGVDHVTIISGFNLLAGGSPIGGLAYIDVICSPIYSVSVMNGGDFTTGYILAHELGHSFGFLHDGDTSGTYEKNCPGVGFLMSPSTGTQGPGWSTCSKARYQATIDKLDSTNTNCLLNVVTPDAVNVNPGQKYPMESQCIGTMGTCGRAAVSTQDNPTDCRAIKCRTYMQMLTSSNSVTKLDGTFCGSGKTCQNGECLTASITLTPVNGGWGAWSERADSQCGGDGCSKACVMVGQKRLQVQNRRCDSPFPNNGGTTCAGSNQRAVVCGATCTTGVATRAAADLNKCKVDFPTATAATPQSAPYDCLLVCATPSGTRYTNAENGVPCTGGYCLNGECATTYWSTCSLEGYGYSTADFSPAPVFNGVTTTTTAPTTTKAATVGSPTNCVYQWSAFSDCTASCGTGLKYQTRSPLTQATNGGTPCETTPSYQFATCKLALCPGTTEYAYTFVGIRVEMTEVTASSYGTTALSTENDWSACANACISTGQCKAILWDDASKKCVVFTVLNQSNGVRQSSTSPFVLYLL</sequence>
<dbReference type="AlphaFoldDB" id="A0A914UPC8"/>
<dbReference type="Gene3D" id="2.20.100.10">
    <property type="entry name" value="Thrombospondin type-1 (TSP1) repeat"/>
    <property type="match status" value="2"/>
</dbReference>
<keyword evidence="4 10" id="KW-0479">Metal-binding</keyword>
<keyword evidence="6 10" id="KW-0862">Zinc</keyword>
<reference evidence="14" key="1">
    <citation type="submission" date="2022-11" db="UniProtKB">
        <authorList>
            <consortium name="WormBaseParasite"/>
        </authorList>
    </citation>
    <scope>IDENTIFICATION</scope>
</reference>
<evidence type="ECO:0000313" key="14">
    <source>
        <dbReference type="WBParaSite" id="PSAMB.scaffold1154size35204.g11442.t1"/>
    </source>
</evidence>
<evidence type="ECO:0000259" key="12">
    <source>
        <dbReference type="PROSITE" id="PS50215"/>
    </source>
</evidence>
<dbReference type="InterPro" id="IPR024079">
    <property type="entry name" value="MetalloPept_cat_dom_sf"/>
</dbReference>
<name>A0A914UPC8_9BILA</name>
<proteinExistence type="predicted"/>
<evidence type="ECO:0000256" key="6">
    <source>
        <dbReference type="ARBA" id="ARBA00022833"/>
    </source>
</evidence>
<dbReference type="GO" id="GO:0004222">
    <property type="term" value="F:metalloendopeptidase activity"/>
    <property type="evidence" value="ECO:0007669"/>
    <property type="project" value="InterPro"/>
</dbReference>
<evidence type="ECO:0000256" key="11">
    <source>
        <dbReference type="SAM" id="SignalP"/>
    </source>
</evidence>
<evidence type="ECO:0000256" key="8">
    <source>
        <dbReference type="ARBA" id="ARBA00023157"/>
    </source>
</evidence>
<dbReference type="Gene3D" id="3.40.390.10">
    <property type="entry name" value="Collagenase (Catalytic Domain)"/>
    <property type="match status" value="1"/>
</dbReference>
<keyword evidence="3" id="KW-0645">Protease</keyword>
<dbReference type="PROSITE" id="PS50092">
    <property type="entry name" value="TSP1"/>
    <property type="match status" value="1"/>
</dbReference>
<dbReference type="Pfam" id="PF00090">
    <property type="entry name" value="TSP_1"/>
    <property type="match status" value="1"/>
</dbReference>
<dbReference type="Proteomes" id="UP000887566">
    <property type="component" value="Unplaced"/>
</dbReference>
<dbReference type="GO" id="GO:0031012">
    <property type="term" value="C:extracellular matrix"/>
    <property type="evidence" value="ECO:0007669"/>
    <property type="project" value="TreeGrafter"/>
</dbReference>
<feature type="domain" description="Peptidase M12B" evidence="12">
    <location>
        <begin position="162"/>
        <end position="374"/>
    </location>
</feature>
<comment type="caution">
    <text evidence="10">Lacks conserved residue(s) required for the propagation of feature annotation.</text>
</comment>
<dbReference type="SMART" id="SM00209">
    <property type="entry name" value="TSP1"/>
    <property type="match status" value="1"/>
</dbReference>
<feature type="chain" id="PRO_5037090561" evidence="11">
    <location>
        <begin position="21"/>
        <end position="779"/>
    </location>
</feature>
<dbReference type="InterPro" id="IPR000884">
    <property type="entry name" value="TSP1_rpt"/>
</dbReference>
<keyword evidence="13" id="KW-1185">Reference proteome</keyword>
<keyword evidence="11" id="KW-0732">Signal</keyword>
<evidence type="ECO:0000313" key="13">
    <source>
        <dbReference type="Proteomes" id="UP000887566"/>
    </source>
</evidence>
<dbReference type="PANTHER" id="PTHR13723:SF200">
    <property type="entry name" value="ADAM METALLOPEPTIDASE WITH THROMBOSPONDIN TYPE 1 MOTIF B, ISOFORM B"/>
    <property type="match status" value="1"/>
</dbReference>
<dbReference type="GO" id="GO:0005576">
    <property type="term" value="C:extracellular region"/>
    <property type="evidence" value="ECO:0007669"/>
    <property type="project" value="UniProtKB-SubCell"/>
</dbReference>
<keyword evidence="2" id="KW-0964">Secreted</keyword>
<evidence type="ECO:0000256" key="3">
    <source>
        <dbReference type="ARBA" id="ARBA00022670"/>
    </source>
</evidence>
<evidence type="ECO:0000256" key="5">
    <source>
        <dbReference type="ARBA" id="ARBA00022801"/>
    </source>
</evidence>
<dbReference type="InterPro" id="IPR050439">
    <property type="entry name" value="ADAMTS_ADAMTS-like"/>
</dbReference>
<dbReference type="GO" id="GO:0006508">
    <property type="term" value="P:proteolysis"/>
    <property type="evidence" value="ECO:0007669"/>
    <property type="project" value="UniProtKB-KW"/>
</dbReference>
<dbReference type="PROSITE" id="PS50215">
    <property type="entry name" value="ADAM_MEPRO"/>
    <property type="match status" value="1"/>
</dbReference>
<evidence type="ECO:0000256" key="7">
    <source>
        <dbReference type="ARBA" id="ARBA00023049"/>
    </source>
</evidence>
<feature type="binding site" evidence="10">
    <location>
        <position position="317"/>
    </location>
    <ligand>
        <name>Zn(2+)</name>
        <dbReference type="ChEBI" id="CHEBI:29105"/>
        <note>catalytic</note>
    </ligand>
</feature>
<dbReference type="Pfam" id="PF13688">
    <property type="entry name" value="Reprolysin_5"/>
    <property type="match status" value="1"/>
</dbReference>
<dbReference type="Gene3D" id="3.40.1620.60">
    <property type="match status" value="1"/>
</dbReference>
<dbReference type="InterPro" id="IPR001590">
    <property type="entry name" value="Peptidase_M12B"/>
</dbReference>
<comment type="subcellular location">
    <subcellularLocation>
        <location evidence="1">Secreted</location>
    </subcellularLocation>
</comment>
<dbReference type="InterPro" id="IPR041645">
    <property type="entry name" value="ADAMTS_CR_2"/>
</dbReference>
<feature type="active site" evidence="10">
    <location>
        <position position="308"/>
    </location>
</feature>